<evidence type="ECO:0000313" key="4">
    <source>
        <dbReference type="EMBL" id="AAS53228.1"/>
    </source>
</evidence>
<dbReference type="GO" id="GO:0033309">
    <property type="term" value="C:SBF transcription complex"/>
    <property type="evidence" value="ECO:0000318"/>
    <property type="project" value="GO_Central"/>
</dbReference>
<feature type="repeat" description="ANK" evidence="3">
    <location>
        <begin position="88"/>
        <end position="108"/>
    </location>
</feature>
<reference evidence="5" key="2">
    <citation type="journal article" date="2013" name="G3 (Bethesda)">
        <title>Genomes of Ashbya fungi isolated from insects reveal four mating-type loci, numerous translocations, lack of transposons, and distinct gene duplications.</title>
        <authorList>
            <person name="Dietrich F.S."/>
            <person name="Voegeli S."/>
            <person name="Kuo S."/>
            <person name="Philippsen P."/>
        </authorList>
    </citation>
    <scope>GENOME REANNOTATION</scope>
    <source>
        <strain evidence="5">ATCC 10895 / CBS 109.51 / FGSC 9923 / NRRL Y-1056</strain>
    </source>
</reference>
<evidence type="ECO:0000313" key="5">
    <source>
        <dbReference type="Proteomes" id="UP000000591"/>
    </source>
</evidence>
<keyword evidence="2 3" id="KW-0040">ANK repeat</keyword>
<dbReference type="STRING" id="284811.Q755G9"/>
<dbReference type="HOGENOM" id="CLU_000134_20_0_1"/>
<dbReference type="RefSeq" id="NP_985404.1">
    <property type="nucleotide sequence ID" value="NM_210758.1"/>
</dbReference>
<reference evidence="4 5" key="1">
    <citation type="journal article" date="2004" name="Science">
        <title>The Ashbya gossypii genome as a tool for mapping the ancient Saccharomyces cerevisiae genome.</title>
        <authorList>
            <person name="Dietrich F.S."/>
            <person name="Voegeli S."/>
            <person name="Brachat S."/>
            <person name="Lerch A."/>
            <person name="Gates K."/>
            <person name="Steiner S."/>
            <person name="Mohr C."/>
            <person name="Pohlmann R."/>
            <person name="Luedi P."/>
            <person name="Choi S."/>
            <person name="Wing R.A."/>
            <person name="Flavier A."/>
            <person name="Gaffney T.D."/>
            <person name="Philippsen P."/>
        </authorList>
    </citation>
    <scope>NUCLEOTIDE SEQUENCE [LARGE SCALE GENOMIC DNA]</scope>
    <source>
        <strain evidence="5">ATCC 10895 / CBS 109.51 / FGSC 9923 / NRRL Y-1056</strain>
    </source>
</reference>
<dbReference type="OrthoDB" id="10057496at2759"/>
<evidence type="ECO:0000256" key="3">
    <source>
        <dbReference type="PROSITE-ProRule" id="PRU00023"/>
    </source>
</evidence>
<keyword evidence="1" id="KW-0677">Repeat</keyword>
<dbReference type="AlphaFoldDB" id="Q755G9"/>
<dbReference type="GO" id="GO:0001228">
    <property type="term" value="F:DNA-binding transcription activator activity, RNA polymerase II-specific"/>
    <property type="evidence" value="ECO:0000318"/>
    <property type="project" value="GO_Central"/>
</dbReference>
<dbReference type="GO" id="GO:0030907">
    <property type="term" value="C:MBF transcription complex"/>
    <property type="evidence" value="ECO:0000318"/>
    <property type="project" value="GO_Central"/>
</dbReference>
<dbReference type="PROSITE" id="PS50297">
    <property type="entry name" value="ANK_REP_REGION"/>
    <property type="match status" value="2"/>
</dbReference>
<dbReference type="SUPFAM" id="SSF48403">
    <property type="entry name" value="Ankyrin repeat"/>
    <property type="match status" value="1"/>
</dbReference>
<gene>
    <name evidence="4" type="ORF">AGOS_AFL146W</name>
</gene>
<accession>Q755G9</accession>
<dbReference type="InterPro" id="IPR002110">
    <property type="entry name" value="Ankyrin_rpt"/>
</dbReference>
<dbReference type="eggNOG" id="KOG0504">
    <property type="taxonomic scope" value="Eukaryota"/>
</dbReference>
<protein>
    <submittedName>
        <fullName evidence="4">AFL146Wp</fullName>
    </submittedName>
</protein>
<feature type="repeat" description="ANK" evidence="3">
    <location>
        <begin position="52"/>
        <end position="71"/>
    </location>
</feature>
<dbReference type="InParanoid" id="Q755G9"/>
<dbReference type="KEGG" id="ago:AGOS_AFL146W"/>
<keyword evidence="5" id="KW-1185">Reference proteome</keyword>
<organism evidence="4 5">
    <name type="scientific">Eremothecium gossypii (strain ATCC 10895 / CBS 109.51 / FGSC 9923 / NRRL Y-1056)</name>
    <name type="common">Yeast</name>
    <name type="synonym">Ashbya gossypii</name>
    <dbReference type="NCBI Taxonomy" id="284811"/>
    <lineage>
        <taxon>Eukaryota</taxon>
        <taxon>Fungi</taxon>
        <taxon>Dikarya</taxon>
        <taxon>Ascomycota</taxon>
        <taxon>Saccharomycotina</taxon>
        <taxon>Saccharomycetes</taxon>
        <taxon>Saccharomycetales</taxon>
        <taxon>Saccharomycetaceae</taxon>
        <taxon>Eremothecium</taxon>
    </lineage>
</organism>
<sequence>MPLHQGPLDIEDQLAIIADARIGDLDSLKQIFSELIDPKLLPSCSDPDTLCTPLHMAAANGHADVARYLLSLLEPAAARDWAAAQNATGNSALHWAALNGHLEVVKLLCDDYAADPFVRNSFGHDAIYEAESCSRDDVEAYFLQKYDIAPTQDDSAGDAAEGPADLNVAVTAGTEIEQVTRDAAEALRAQAERLDLAN</sequence>
<dbReference type="PANTHER" id="PTHR24173">
    <property type="entry name" value="ANKYRIN REPEAT CONTAINING"/>
    <property type="match status" value="1"/>
</dbReference>
<name>Q755G9_EREGS</name>
<dbReference type="FunCoup" id="Q755G9">
    <property type="interactions" value="72"/>
</dbReference>
<dbReference type="EMBL" id="AE016819">
    <property type="protein sequence ID" value="AAS53228.1"/>
    <property type="molecule type" value="Genomic_DNA"/>
</dbReference>
<dbReference type="SMART" id="SM00248">
    <property type="entry name" value="ANK"/>
    <property type="match status" value="2"/>
</dbReference>
<dbReference type="InterPro" id="IPR036770">
    <property type="entry name" value="Ankyrin_rpt-contain_sf"/>
</dbReference>
<dbReference type="Proteomes" id="UP000000591">
    <property type="component" value="Chromosome VI"/>
</dbReference>
<dbReference type="PANTHER" id="PTHR24173:SF74">
    <property type="entry name" value="ANKYRIN REPEAT DOMAIN-CONTAINING PROTEIN 16"/>
    <property type="match status" value="1"/>
</dbReference>
<dbReference type="Pfam" id="PF12796">
    <property type="entry name" value="Ank_2"/>
    <property type="match status" value="1"/>
</dbReference>
<evidence type="ECO:0000256" key="1">
    <source>
        <dbReference type="ARBA" id="ARBA00022737"/>
    </source>
</evidence>
<dbReference type="GeneID" id="4621630"/>
<dbReference type="Gene3D" id="1.25.40.20">
    <property type="entry name" value="Ankyrin repeat-containing domain"/>
    <property type="match status" value="1"/>
</dbReference>
<dbReference type="PROSITE" id="PS50088">
    <property type="entry name" value="ANK_REPEAT"/>
    <property type="match status" value="2"/>
</dbReference>
<evidence type="ECO:0000256" key="2">
    <source>
        <dbReference type="ARBA" id="ARBA00023043"/>
    </source>
</evidence>
<dbReference type="GO" id="GO:0045944">
    <property type="term" value="P:positive regulation of transcription by RNA polymerase II"/>
    <property type="evidence" value="ECO:0000318"/>
    <property type="project" value="GO_Central"/>
</dbReference>
<dbReference type="OMA" id="EAENVGW"/>
<proteinExistence type="predicted"/>